<evidence type="ECO:0000256" key="1">
    <source>
        <dbReference type="SAM" id="MobiDB-lite"/>
    </source>
</evidence>
<gene>
    <name evidence="2" type="ORF">MVEN_01437800</name>
</gene>
<keyword evidence="3" id="KW-1185">Reference proteome</keyword>
<dbReference type="AlphaFoldDB" id="A0A8H6XVU8"/>
<evidence type="ECO:0000313" key="2">
    <source>
        <dbReference type="EMBL" id="KAF7349155.1"/>
    </source>
</evidence>
<dbReference type="OrthoDB" id="3062345at2759"/>
<reference evidence="2" key="1">
    <citation type="submission" date="2020-05" db="EMBL/GenBank/DDBJ databases">
        <title>Mycena genomes resolve the evolution of fungal bioluminescence.</title>
        <authorList>
            <person name="Tsai I.J."/>
        </authorList>
    </citation>
    <scope>NUCLEOTIDE SEQUENCE</scope>
    <source>
        <strain evidence="2">CCC161011</strain>
    </source>
</reference>
<proteinExistence type="predicted"/>
<dbReference type="EMBL" id="JACAZI010000011">
    <property type="protein sequence ID" value="KAF7349155.1"/>
    <property type="molecule type" value="Genomic_DNA"/>
</dbReference>
<feature type="region of interest" description="Disordered" evidence="1">
    <location>
        <begin position="57"/>
        <end position="110"/>
    </location>
</feature>
<dbReference type="Proteomes" id="UP000620124">
    <property type="component" value="Unassembled WGS sequence"/>
</dbReference>
<name>A0A8H6XVU8_9AGAR</name>
<sequence>MSGPHETSGADAPVRMGDLEALFQRFSLQQEERHQEVRECTQGLEARLISLEHRSHAPSFDSFDGAVETGGTNRVLRPRPAGGLPPSAPIEEEENADDEADDSKKKKPKYHTAIQRYTTMRFRGECGVQRPDWPETAVVRVNPATGVKYHRTVDKGMKDKRPPGVPETAVWNSRLLLKCAKQSFRTCKASWKKAHDAEAAKRAAVNERNTRRYRRRCTKYAHIETQIDAYAAKLRVPPSVMKDLLSQELLSDEASGPEDEAEEAFYASKVRMAAAAGRKNLTAAALKNEHFVEVFECPWRSDELSIISSSMQTLYTTALNASGGAPIKYTRVSTPTHRKSSRIPRISPWDFGISSQWLEEQRNNPEVSSSLWDWGNHGNPKGCKWEDVHCSY</sequence>
<evidence type="ECO:0000313" key="3">
    <source>
        <dbReference type="Proteomes" id="UP000620124"/>
    </source>
</evidence>
<protein>
    <submittedName>
        <fullName evidence="2">Uncharacterized protein</fullName>
    </submittedName>
</protein>
<accession>A0A8H6XVU8</accession>
<feature type="compositionally biased region" description="Acidic residues" evidence="1">
    <location>
        <begin position="90"/>
        <end position="101"/>
    </location>
</feature>
<comment type="caution">
    <text evidence="2">The sequence shown here is derived from an EMBL/GenBank/DDBJ whole genome shotgun (WGS) entry which is preliminary data.</text>
</comment>
<organism evidence="2 3">
    <name type="scientific">Mycena venus</name>
    <dbReference type="NCBI Taxonomy" id="2733690"/>
    <lineage>
        <taxon>Eukaryota</taxon>
        <taxon>Fungi</taxon>
        <taxon>Dikarya</taxon>
        <taxon>Basidiomycota</taxon>
        <taxon>Agaricomycotina</taxon>
        <taxon>Agaricomycetes</taxon>
        <taxon>Agaricomycetidae</taxon>
        <taxon>Agaricales</taxon>
        <taxon>Marasmiineae</taxon>
        <taxon>Mycenaceae</taxon>
        <taxon>Mycena</taxon>
    </lineage>
</organism>